<feature type="transmembrane region" description="Helical" evidence="1">
    <location>
        <begin position="20"/>
        <end position="38"/>
    </location>
</feature>
<reference evidence="2" key="1">
    <citation type="submission" date="2023-11" db="EMBL/GenBank/DDBJ databases">
        <title>Genome assemblies of two species of porcelain crab, Petrolisthes cinctipes and Petrolisthes manimaculis (Anomura: Porcellanidae).</title>
        <authorList>
            <person name="Angst P."/>
        </authorList>
    </citation>
    <scope>NUCLEOTIDE SEQUENCE</scope>
    <source>
        <strain evidence="2">PB745_02</strain>
        <tissue evidence="2">Gill</tissue>
    </source>
</reference>
<dbReference type="EMBL" id="JAWZYT010006028">
    <property type="protein sequence ID" value="KAK4289000.1"/>
    <property type="molecule type" value="Genomic_DNA"/>
</dbReference>
<name>A0AAE1NH22_9EUCA</name>
<keyword evidence="1" id="KW-0472">Membrane</keyword>
<keyword evidence="3" id="KW-1185">Reference proteome</keyword>
<proteinExistence type="predicted"/>
<keyword evidence="1" id="KW-1133">Transmembrane helix</keyword>
<evidence type="ECO:0000313" key="2">
    <source>
        <dbReference type="EMBL" id="KAK4289000.1"/>
    </source>
</evidence>
<dbReference type="Proteomes" id="UP001292094">
    <property type="component" value="Unassembled WGS sequence"/>
</dbReference>
<gene>
    <name evidence="2" type="ORF">Pmani_038003</name>
</gene>
<sequence>MEKTLPSHTFLGPPGDEKFRILLPHSLALFSFFTFFLAKSGMCLTGKACGGAREQEKVEEEWLEAEAKAVHKKFG</sequence>
<keyword evidence="1" id="KW-0812">Transmembrane</keyword>
<organism evidence="2 3">
    <name type="scientific">Petrolisthes manimaculis</name>
    <dbReference type="NCBI Taxonomy" id="1843537"/>
    <lineage>
        <taxon>Eukaryota</taxon>
        <taxon>Metazoa</taxon>
        <taxon>Ecdysozoa</taxon>
        <taxon>Arthropoda</taxon>
        <taxon>Crustacea</taxon>
        <taxon>Multicrustacea</taxon>
        <taxon>Malacostraca</taxon>
        <taxon>Eumalacostraca</taxon>
        <taxon>Eucarida</taxon>
        <taxon>Decapoda</taxon>
        <taxon>Pleocyemata</taxon>
        <taxon>Anomura</taxon>
        <taxon>Galatheoidea</taxon>
        <taxon>Porcellanidae</taxon>
        <taxon>Petrolisthes</taxon>
    </lineage>
</organism>
<protein>
    <submittedName>
        <fullName evidence="2">Uncharacterized protein</fullName>
    </submittedName>
</protein>
<evidence type="ECO:0000313" key="3">
    <source>
        <dbReference type="Proteomes" id="UP001292094"/>
    </source>
</evidence>
<accession>A0AAE1NH22</accession>
<comment type="caution">
    <text evidence="2">The sequence shown here is derived from an EMBL/GenBank/DDBJ whole genome shotgun (WGS) entry which is preliminary data.</text>
</comment>
<dbReference type="AlphaFoldDB" id="A0AAE1NH22"/>
<evidence type="ECO:0000256" key="1">
    <source>
        <dbReference type="SAM" id="Phobius"/>
    </source>
</evidence>